<dbReference type="PIRSF" id="PIRSF001365">
    <property type="entry name" value="DHDPS"/>
    <property type="match status" value="1"/>
</dbReference>
<dbReference type="PANTHER" id="PTHR42849:SF1">
    <property type="entry name" value="N-ACETYLNEURAMINATE LYASE"/>
    <property type="match status" value="1"/>
</dbReference>
<dbReference type="Proteomes" id="UP001398420">
    <property type="component" value="Unassembled WGS sequence"/>
</dbReference>
<evidence type="ECO:0000256" key="1">
    <source>
        <dbReference type="ARBA" id="ARBA00023239"/>
    </source>
</evidence>
<dbReference type="InterPro" id="IPR013785">
    <property type="entry name" value="Aldolase_TIM"/>
</dbReference>
<keyword evidence="4" id="KW-1185">Reference proteome</keyword>
<dbReference type="PRINTS" id="PR00146">
    <property type="entry name" value="DHPICSNTHASE"/>
</dbReference>
<evidence type="ECO:0000256" key="2">
    <source>
        <dbReference type="PIRNR" id="PIRNR001365"/>
    </source>
</evidence>
<organism evidence="3 4">
    <name type="scientific">Kurthia gibsonii</name>
    <dbReference type="NCBI Taxonomy" id="33946"/>
    <lineage>
        <taxon>Bacteria</taxon>
        <taxon>Bacillati</taxon>
        <taxon>Bacillota</taxon>
        <taxon>Bacilli</taxon>
        <taxon>Bacillales</taxon>
        <taxon>Caryophanaceae</taxon>
        <taxon>Kurthia</taxon>
    </lineage>
</organism>
<dbReference type="InterPro" id="IPR002220">
    <property type="entry name" value="DapA-like"/>
</dbReference>
<name>A0ABU9LPN9_9BACL</name>
<accession>A0ABU9LPN9</accession>
<gene>
    <name evidence="3" type="ORF">AAF454_11910</name>
</gene>
<evidence type="ECO:0000313" key="4">
    <source>
        <dbReference type="Proteomes" id="UP001398420"/>
    </source>
</evidence>
<dbReference type="RefSeq" id="WP_342303088.1">
    <property type="nucleotide sequence ID" value="NZ_JBCEWA010000009.1"/>
</dbReference>
<reference evidence="3 4" key="1">
    <citation type="submission" date="2024-04" db="EMBL/GenBank/DDBJ databases">
        <authorList>
            <person name="Wu Y.S."/>
            <person name="Zhang L."/>
        </authorList>
    </citation>
    <scope>NUCLEOTIDE SEQUENCE [LARGE SCALE GENOMIC DNA]</scope>
    <source>
        <strain evidence="3 4">KG-01</strain>
    </source>
</reference>
<proteinExistence type="inferred from homology"/>
<keyword evidence="1 2" id="KW-0456">Lyase</keyword>
<dbReference type="EMBL" id="JBCEWA010000009">
    <property type="protein sequence ID" value="MEL5989110.1"/>
    <property type="molecule type" value="Genomic_DNA"/>
</dbReference>
<sequence>MNLEKFRGVIPAFYACYDEQGNVSEEATKELGNHLYNKKVKGLYVGGSSGECIYQTLEERKETLRIVAENLRGKLTLIAHVGAPSTRDSVILAQYAAELGYDALSAIPPIYFKLPENSVYNYWSKIMDATDLPFIIYNIPQTTGFDLSISLLQKLRNNPKVIGVKNSSMPVMDIERFKAAAGENFIVFNGPDEQFVAGRLIGADGAIGGTYGVMPELFLYADEFVKTNDFVHAREIQTKINDIIISLCSLEGSMYAAIKAILALQGVSIGGVREPLENIHEGDLEAIHQIKNQIDEAIAHYGKVLA</sequence>
<comment type="caution">
    <text evidence="3">The sequence shown here is derived from an EMBL/GenBank/DDBJ whole genome shotgun (WGS) entry which is preliminary data.</text>
</comment>
<dbReference type="SMART" id="SM01130">
    <property type="entry name" value="DHDPS"/>
    <property type="match status" value="1"/>
</dbReference>
<protein>
    <submittedName>
        <fullName evidence="3">Dihydrodipicolinate synthase family protein</fullName>
    </submittedName>
</protein>
<comment type="similarity">
    <text evidence="2">Belongs to the DapA family.</text>
</comment>
<dbReference type="SUPFAM" id="SSF51569">
    <property type="entry name" value="Aldolase"/>
    <property type="match status" value="1"/>
</dbReference>
<dbReference type="Gene3D" id="3.20.20.70">
    <property type="entry name" value="Aldolase class I"/>
    <property type="match status" value="1"/>
</dbReference>
<dbReference type="PANTHER" id="PTHR42849">
    <property type="entry name" value="N-ACETYLNEURAMINATE LYASE"/>
    <property type="match status" value="1"/>
</dbReference>
<dbReference type="Pfam" id="PF00701">
    <property type="entry name" value="DHDPS"/>
    <property type="match status" value="1"/>
</dbReference>
<evidence type="ECO:0000313" key="3">
    <source>
        <dbReference type="EMBL" id="MEL5989110.1"/>
    </source>
</evidence>